<sequence>MTDLAPAARAELIRLWDGAQDAAHDLGHIDRVWANAKAIMSDEPRVDAQALQMAVIFHDAVNLAKDAPDRAMASTLSARAAGDWLAGQGWGADRIALVVHAIEAHSFSAAIAPRTAEARVLQDADRLEALGAIGLARMFAVTGAMGGTLFHATDPLGQHRPLDDRAFALDHLEVKLFGLAQTMQTPTGRAMAEERSEWMFSFRARLLREIGGATTFF</sequence>
<name>A0ABY2KJT6_9RHOB</name>
<dbReference type="PANTHER" id="PTHR33594">
    <property type="entry name" value="SUPERFAMILY HYDROLASE, PUTATIVE (AFU_ORTHOLOGUE AFUA_1G03035)-RELATED"/>
    <property type="match status" value="1"/>
</dbReference>
<protein>
    <submittedName>
        <fullName evidence="2">HD domain-containing protein</fullName>
    </submittedName>
</protein>
<dbReference type="EMBL" id="RPEM01000008">
    <property type="protein sequence ID" value="TGD42687.1"/>
    <property type="molecule type" value="Genomic_DNA"/>
</dbReference>
<proteinExistence type="predicted"/>
<dbReference type="Pfam" id="PF01966">
    <property type="entry name" value="HD"/>
    <property type="match status" value="1"/>
</dbReference>
<evidence type="ECO:0000259" key="1">
    <source>
        <dbReference type="Pfam" id="PF01966"/>
    </source>
</evidence>
<dbReference type="SUPFAM" id="SSF109604">
    <property type="entry name" value="HD-domain/PDEase-like"/>
    <property type="match status" value="1"/>
</dbReference>
<dbReference type="RefSeq" id="WP_135432057.1">
    <property type="nucleotide sequence ID" value="NZ_RPEM01000008.1"/>
</dbReference>
<gene>
    <name evidence="2" type="ORF">EEB11_13195</name>
</gene>
<evidence type="ECO:0000313" key="3">
    <source>
        <dbReference type="Proteomes" id="UP000297741"/>
    </source>
</evidence>
<feature type="domain" description="HD" evidence="1">
    <location>
        <begin position="27"/>
        <end position="129"/>
    </location>
</feature>
<dbReference type="Proteomes" id="UP000297741">
    <property type="component" value="Unassembled WGS sequence"/>
</dbReference>
<dbReference type="PANTHER" id="PTHR33594:SF1">
    <property type="entry name" value="HD_PDEASE DOMAIN-CONTAINING PROTEIN"/>
    <property type="match status" value="1"/>
</dbReference>
<keyword evidence="3" id="KW-1185">Reference proteome</keyword>
<dbReference type="InterPro" id="IPR006674">
    <property type="entry name" value="HD_domain"/>
</dbReference>
<accession>A0ABY2KJT6</accession>
<reference evidence="2 3" key="1">
    <citation type="submission" date="2018-11" db="EMBL/GenBank/DDBJ databases">
        <title>Tabrizicola sp. isolated from sediment of alpine lake.</title>
        <authorList>
            <person name="Liu Z."/>
        </authorList>
    </citation>
    <scope>NUCLEOTIDE SEQUENCE [LARGE SCALE GENOMIC DNA]</scope>
    <source>
        <strain evidence="2 3">DRYC-M-16</strain>
    </source>
</reference>
<organism evidence="2 3">
    <name type="scientific">Pseudotabrizicola sediminis</name>
    <dbReference type="NCBI Taxonomy" id="2486418"/>
    <lineage>
        <taxon>Bacteria</taxon>
        <taxon>Pseudomonadati</taxon>
        <taxon>Pseudomonadota</taxon>
        <taxon>Alphaproteobacteria</taxon>
        <taxon>Rhodobacterales</taxon>
        <taxon>Paracoccaceae</taxon>
        <taxon>Pseudotabrizicola</taxon>
    </lineage>
</organism>
<comment type="caution">
    <text evidence="2">The sequence shown here is derived from an EMBL/GenBank/DDBJ whole genome shotgun (WGS) entry which is preliminary data.</text>
</comment>
<evidence type="ECO:0000313" key="2">
    <source>
        <dbReference type="EMBL" id="TGD42687.1"/>
    </source>
</evidence>
<dbReference type="Gene3D" id="1.10.3210.50">
    <property type="match status" value="1"/>
</dbReference>